<accession>A0ABS2R9H3</accession>
<comment type="caution">
    <text evidence="2">The sequence shown here is derived from an EMBL/GenBank/DDBJ whole genome shotgun (WGS) entry which is preliminary data.</text>
</comment>
<organism evidence="2 3">
    <name type="scientific">Siminovitchia thermophila</name>
    <dbReference type="NCBI Taxonomy" id="1245522"/>
    <lineage>
        <taxon>Bacteria</taxon>
        <taxon>Bacillati</taxon>
        <taxon>Bacillota</taxon>
        <taxon>Bacilli</taxon>
        <taxon>Bacillales</taxon>
        <taxon>Bacillaceae</taxon>
        <taxon>Siminovitchia</taxon>
    </lineage>
</organism>
<dbReference type="RefSeq" id="WP_253191862.1">
    <property type="nucleotide sequence ID" value="NZ_JAFBFH010000025.1"/>
</dbReference>
<dbReference type="PANTHER" id="PTHR35146:SF1">
    <property type="entry name" value="UPF0178 PROTEIN YAII"/>
    <property type="match status" value="1"/>
</dbReference>
<evidence type="ECO:0000313" key="2">
    <source>
        <dbReference type="EMBL" id="MBM7716290.1"/>
    </source>
</evidence>
<dbReference type="Proteomes" id="UP000823485">
    <property type="component" value="Unassembled WGS sequence"/>
</dbReference>
<dbReference type="Pfam" id="PF02639">
    <property type="entry name" value="DUF188"/>
    <property type="match status" value="1"/>
</dbReference>
<proteinExistence type="inferred from homology"/>
<protein>
    <submittedName>
        <fullName evidence="2">Uncharacterized protein YaiI (UPF0178 family)</fullName>
    </submittedName>
</protein>
<reference evidence="2 3" key="1">
    <citation type="submission" date="2021-01" db="EMBL/GenBank/DDBJ databases">
        <title>Genomic Encyclopedia of Type Strains, Phase IV (KMG-IV): sequencing the most valuable type-strain genomes for metagenomic binning, comparative biology and taxonomic classification.</title>
        <authorList>
            <person name="Goeker M."/>
        </authorList>
    </citation>
    <scope>NUCLEOTIDE SEQUENCE [LARGE SCALE GENOMIC DNA]</scope>
    <source>
        <strain evidence="2 3">DSM 105453</strain>
    </source>
</reference>
<dbReference type="EMBL" id="JAFBFH010000025">
    <property type="protein sequence ID" value="MBM7716290.1"/>
    <property type="molecule type" value="Genomic_DNA"/>
</dbReference>
<gene>
    <name evidence="2" type="ORF">JOC94_003310</name>
</gene>
<evidence type="ECO:0000256" key="1">
    <source>
        <dbReference type="ARBA" id="ARBA00008522"/>
    </source>
</evidence>
<dbReference type="InterPro" id="IPR003791">
    <property type="entry name" value="UPF0178"/>
</dbReference>
<evidence type="ECO:0000313" key="3">
    <source>
        <dbReference type="Proteomes" id="UP000823485"/>
    </source>
</evidence>
<name>A0ABS2R9H3_9BACI</name>
<sequence>MIFVDADACPVKKEISSIAAEKNEKVLFVASYNHKPGIIAENEQWTFADPVAEASDMYILNNIKTKDILKDIGLASLALQKGVLVLSANGKIYREDQMDTALQFRYWARKERERGNFGKGPKAFGNADRHHFLSSFREILSNYDE</sequence>
<keyword evidence="3" id="KW-1185">Reference proteome</keyword>
<dbReference type="PANTHER" id="PTHR35146">
    <property type="entry name" value="UPF0178 PROTEIN YAII"/>
    <property type="match status" value="1"/>
</dbReference>
<comment type="similarity">
    <text evidence="1">Belongs to the UPF0178 family.</text>
</comment>